<keyword evidence="2" id="KW-0732">Signal</keyword>
<sequence>MKKIIFFLTAAFFCLLAGGQETLAAAETVVAELDTDRQECIFEIRWEEEEAQAQIRITSPGGEVYGTEETPDSVTAMQGCAYFYIGEAQAGDWQVEITGEKLGEVEVNVGSLPQSMQILSFTVAENGRGGYDASWNISDCPENAEIAVYADTDNRGYDGQLIASGGSGPEGTLSFQMASLDSGYYYFYLTVTETGGIFNYQYGDTALFYDNTGGRNKLENTEASLLNRDVYVSWKGEENRTYRVMLFDPDTKLLLTSRETEETSCVLPMPEGYDRILAAAADYTDGRTGRFDVYAVSLDQAVEASVTYPEETVTSQPVIFASVNWSGSCTVSATLNEELLMERETAQGQYEIHLEEGDNTIVFLVTDEKGNTATYRKDISLDTSPPQLSVRRNLDQVTTDDSYVYVEGYTEAGVRLTCNGEPVELVGNYFSCRQALSYGKNEILLTATDAAGNEARYSAEVTRPFWSAGIVKWILLGILAAGLTATEIVLLIRAKRRSRK</sequence>
<evidence type="ECO:0000313" key="3">
    <source>
        <dbReference type="EMBL" id="HIV26308.1"/>
    </source>
</evidence>
<reference evidence="3" key="2">
    <citation type="journal article" date="2021" name="PeerJ">
        <title>Extensive microbial diversity within the chicken gut microbiome revealed by metagenomics and culture.</title>
        <authorList>
            <person name="Gilroy R."/>
            <person name="Ravi A."/>
            <person name="Getino M."/>
            <person name="Pursley I."/>
            <person name="Horton D.L."/>
            <person name="Alikhan N.F."/>
            <person name="Baker D."/>
            <person name="Gharbi K."/>
            <person name="Hall N."/>
            <person name="Watson M."/>
            <person name="Adriaenssens E.M."/>
            <person name="Foster-Nyarko E."/>
            <person name="Jarju S."/>
            <person name="Secka A."/>
            <person name="Antonio M."/>
            <person name="Oren A."/>
            <person name="Chaudhuri R.R."/>
            <person name="La Ragione R."/>
            <person name="Hildebrand F."/>
            <person name="Pallen M.J."/>
        </authorList>
    </citation>
    <scope>NUCLEOTIDE SEQUENCE</scope>
    <source>
        <strain evidence="3">CHK188-20938</strain>
    </source>
</reference>
<protein>
    <recommendedName>
        <fullName evidence="5">Bacterial Ig-like domain-containing protein</fullName>
    </recommendedName>
</protein>
<dbReference type="InterPro" id="IPR013783">
    <property type="entry name" value="Ig-like_fold"/>
</dbReference>
<feature type="chain" id="PRO_5038481393" description="Bacterial Ig-like domain-containing protein" evidence="2">
    <location>
        <begin position="20"/>
        <end position="500"/>
    </location>
</feature>
<comment type="caution">
    <text evidence="3">The sequence shown here is derived from an EMBL/GenBank/DDBJ whole genome shotgun (WGS) entry which is preliminary data.</text>
</comment>
<proteinExistence type="predicted"/>
<dbReference type="Proteomes" id="UP000824169">
    <property type="component" value="Unassembled WGS sequence"/>
</dbReference>
<reference evidence="3" key="1">
    <citation type="submission" date="2020-10" db="EMBL/GenBank/DDBJ databases">
        <authorList>
            <person name="Gilroy R."/>
        </authorList>
    </citation>
    <scope>NUCLEOTIDE SEQUENCE</scope>
    <source>
        <strain evidence="3">CHK188-20938</strain>
    </source>
</reference>
<feature type="signal peptide" evidence="2">
    <location>
        <begin position="1"/>
        <end position="19"/>
    </location>
</feature>
<evidence type="ECO:0000256" key="2">
    <source>
        <dbReference type="SAM" id="SignalP"/>
    </source>
</evidence>
<dbReference type="EMBL" id="DVOO01000033">
    <property type="protein sequence ID" value="HIV26308.1"/>
    <property type="molecule type" value="Genomic_DNA"/>
</dbReference>
<dbReference type="Gene3D" id="2.60.40.10">
    <property type="entry name" value="Immunoglobulins"/>
    <property type="match status" value="1"/>
</dbReference>
<name>A0A9D1TBM4_9FIRM</name>
<keyword evidence="1" id="KW-0472">Membrane</keyword>
<organism evidence="3 4">
    <name type="scientific">Candidatus Scatomonas pullistercoris</name>
    <dbReference type="NCBI Taxonomy" id="2840920"/>
    <lineage>
        <taxon>Bacteria</taxon>
        <taxon>Bacillati</taxon>
        <taxon>Bacillota</taxon>
        <taxon>Clostridia</taxon>
        <taxon>Lachnospirales</taxon>
        <taxon>Lachnospiraceae</taxon>
        <taxon>Lachnospiraceae incertae sedis</taxon>
        <taxon>Candidatus Scatomonas</taxon>
    </lineage>
</organism>
<accession>A0A9D1TBM4</accession>
<evidence type="ECO:0000313" key="4">
    <source>
        <dbReference type="Proteomes" id="UP000824169"/>
    </source>
</evidence>
<keyword evidence="1" id="KW-1133">Transmembrane helix</keyword>
<evidence type="ECO:0008006" key="5">
    <source>
        <dbReference type="Google" id="ProtNLM"/>
    </source>
</evidence>
<dbReference type="AlphaFoldDB" id="A0A9D1TBM4"/>
<feature type="transmembrane region" description="Helical" evidence="1">
    <location>
        <begin position="473"/>
        <end position="492"/>
    </location>
</feature>
<evidence type="ECO:0000256" key="1">
    <source>
        <dbReference type="SAM" id="Phobius"/>
    </source>
</evidence>
<keyword evidence="1" id="KW-0812">Transmembrane</keyword>
<gene>
    <name evidence="3" type="ORF">IAB71_11110</name>
</gene>